<proteinExistence type="predicted"/>
<feature type="coiled-coil region" evidence="1">
    <location>
        <begin position="28"/>
        <end position="97"/>
    </location>
</feature>
<dbReference type="BioCyc" id="TSAC1094508:GLMA-414-MONOMER"/>
<evidence type="ECO:0000313" key="2">
    <source>
        <dbReference type="EMBL" id="AFK85445.1"/>
    </source>
</evidence>
<dbReference type="AlphaFoldDB" id="I3VSF0"/>
<dbReference type="Proteomes" id="UP000006178">
    <property type="component" value="Chromosome"/>
</dbReference>
<dbReference type="Gene3D" id="1.20.1260.80">
    <property type="match status" value="1"/>
</dbReference>
<dbReference type="KEGG" id="tsh:Tsac_0415"/>
<evidence type="ECO:0000313" key="3">
    <source>
        <dbReference type="Proteomes" id="UP000006178"/>
    </source>
</evidence>
<dbReference type="eggNOG" id="COG1570">
    <property type="taxonomic scope" value="Bacteria"/>
</dbReference>
<dbReference type="STRING" id="1094508.Tsac_0415"/>
<protein>
    <recommendedName>
        <fullName evidence="4">t-SNARE coiled-coil homology domain-containing protein</fullName>
    </recommendedName>
</protein>
<sequence>MTNEEFMTLVLQRFDSIDGKLGSMDERLVSVEKRLDNVDKRLDDVDKRLDNMDKRLDNVERRLDNVERRLDGVENRLDGMDKRLDSVENRLYNLERQQSDVDYILKQTFEEVTKHTSQLGKFELNFKRIDKKFDVLNDHILEREADVKLLLDIHKLNDV</sequence>
<keyword evidence="3" id="KW-1185">Reference proteome</keyword>
<dbReference type="RefSeq" id="WP_014757366.1">
    <property type="nucleotide sequence ID" value="NC_017992.1"/>
</dbReference>
<evidence type="ECO:0000256" key="1">
    <source>
        <dbReference type="SAM" id="Coils"/>
    </source>
</evidence>
<reference evidence="2 3" key="1">
    <citation type="journal article" date="2014" name="Appl. Environ. Microbiol.">
        <title>Profile of Secreted Hydrolases, Associated Proteins, and SlpA in Thermoanaerobacterium saccharolyticum during the Degradation of Hemicellulose.</title>
        <authorList>
            <person name="Currie D.H."/>
            <person name="Guss A.M."/>
            <person name="Herring C.D."/>
            <person name="Giannone R.J."/>
            <person name="Johnson C.M."/>
            <person name="Lankford P.K."/>
            <person name="Brown S.D."/>
            <person name="Hettich R.L."/>
            <person name="Lynd L.R."/>
        </authorList>
    </citation>
    <scope>NUCLEOTIDE SEQUENCE [LARGE SCALE GENOMIC DNA]</scope>
    <source>
        <strain evidence="3">DSM 8691 / JW/SL-YS485</strain>
    </source>
</reference>
<dbReference type="EMBL" id="CP003184">
    <property type="protein sequence ID" value="AFK85445.1"/>
    <property type="molecule type" value="Genomic_DNA"/>
</dbReference>
<dbReference type="PATRIC" id="fig|1094508.3.peg.420"/>
<dbReference type="Gene3D" id="1.20.5.110">
    <property type="match status" value="1"/>
</dbReference>
<name>I3VSF0_THESW</name>
<evidence type="ECO:0008006" key="4">
    <source>
        <dbReference type="Google" id="ProtNLM"/>
    </source>
</evidence>
<accession>I3VSF0</accession>
<organism evidence="2 3">
    <name type="scientific">Thermoanaerobacterium saccharolyticum (strain DSM 8691 / JW/SL-YS485)</name>
    <dbReference type="NCBI Taxonomy" id="1094508"/>
    <lineage>
        <taxon>Bacteria</taxon>
        <taxon>Bacillati</taxon>
        <taxon>Bacillota</taxon>
        <taxon>Clostridia</taxon>
        <taxon>Thermoanaerobacterales</taxon>
        <taxon>Thermoanaerobacteraceae</taxon>
        <taxon>Thermoanaerobacterium</taxon>
    </lineage>
</organism>
<keyword evidence="1" id="KW-0175">Coiled coil</keyword>
<dbReference type="SUPFAM" id="SSF57997">
    <property type="entry name" value="Tropomyosin"/>
    <property type="match status" value="1"/>
</dbReference>
<gene>
    <name evidence="2" type="ordered locus">Tsac_0415</name>
</gene>